<evidence type="ECO:0000259" key="2">
    <source>
        <dbReference type="Pfam" id="PF00144"/>
    </source>
</evidence>
<name>A0ABS6HBG3_9PROT</name>
<keyword evidence="4" id="KW-1185">Reference proteome</keyword>
<evidence type="ECO:0000313" key="3">
    <source>
        <dbReference type="EMBL" id="MBU8545759.1"/>
    </source>
</evidence>
<dbReference type="GO" id="GO:0016787">
    <property type="term" value="F:hydrolase activity"/>
    <property type="evidence" value="ECO:0007669"/>
    <property type="project" value="UniProtKB-KW"/>
</dbReference>
<keyword evidence="3" id="KW-0378">Hydrolase</keyword>
<comment type="caution">
    <text evidence="3">The sequence shown here is derived from an EMBL/GenBank/DDBJ whole genome shotgun (WGS) entry which is preliminary data.</text>
</comment>
<dbReference type="Pfam" id="PF00144">
    <property type="entry name" value="Beta-lactamase"/>
    <property type="match status" value="1"/>
</dbReference>
<dbReference type="EMBL" id="JAERQM010000005">
    <property type="protein sequence ID" value="MBU8545759.1"/>
    <property type="molecule type" value="Genomic_DNA"/>
</dbReference>
<feature type="chain" id="PRO_5046937624" evidence="1">
    <location>
        <begin position="25"/>
        <end position="338"/>
    </location>
</feature>
<dbReference type="PANTHER" id="PTHR43283:SF7">
    <property type="entry name" value="BETA-LACTAMASE-RELATED DOMAIN-CONTAINING PROTEIN"/>
    <property type="match status" value="1"/>
</dbReference>
<dbReference type="InterPro" id="IPR006311">
    <property type="entry name" value="TAT_signal"/>
</dbReference>
<feature type="signal peptide" evidence="1">
    <location>
        <begin position="1"/>
        <end position="24"/>
    </location>
</feature>
<dbReference type="InterPro" id="IPR001466">
    <property type="entry name" value="Beta-lactam-related"/>
</dbReference>
<dbReference type="RefSeq" id="WP_216877755.1">
    <property type="nucleotide sequence ID" value="NZ_JAERQM010000005.1"/>
</dbReference>
<proteinExistence type="predicted"/>
<dbReference type="PANTHER" id="PTHR43283">
    <property type="entry name" value="BETA-LACTAMASE-RELATED"/>
    <property type="match status" value="1"/>
</dbReference>
<feature type="domain" description="Beta-lactamase-related" evidence="2">
    <location>
        <begin position="48"/>
        <end position="324"/>
    </location>
</feature>
<gene>
    <name evidence="3" type="ORF">JJQ90_18695</name>
</gene>
<dbReference type="PROSITE" id="PS51318">
    <property type="entry name" value="TAT"/>
    <property type="match status" value="1"/>
</dbReference>
<accession>A0ABS6HBG3</accession>
<dbReference type="InterPro" id="IPR050789">
    <property type="entry name" value="Diverse_Enzym_Activities"/>
</dbReference>
<evidence type="ECO:0000256" key="1">
    <source>
        <dbReference type="SAM" id="SignalP"/>
    </source>
</evidence>
<organism evidence="3 4">
    <name type="scientific">Falsiroseomonas oleicola</name>
    <dbReference type="NCBI Taxonomy" id="2801474"/>
    <lineage>
        <taxon>Bacteria</taxon>
        <taxon>Pseudomonadati</taxon>
        <taxon>Pseudomonadota</taxon>
        <taxon>Alphaproteobacteria</taxon>
        <taxon>Acetobacterales</taxon>
        <taxon>Roseomonadaceae</taxon>
        <taxon>Falsiroseomonas</taxon>
    </lineage>
</organism>
<reference evidence="3 4" key="1">
    <citation type="submission" date="2021-01" db="EMBL/GenBank/DDBJ databases">
        <title>Roseomonas sp. nov, a bacterium isolated from an oil production mixture in Yumen Oilfield.</title>
        <authorList>
            <person name="Wu D."/>
        </authorList>
    </citation>
    <scope>NUCLEOTIDE SEQUENCE [LARGE SCALE GENOMIC DNA]</scope>
    <source>
        <strain evidence="3 4">ROY-5-3</strain>
    </source>
</reference>
<evidence type="ECO:0000313" key="4">
    <source>
        <dbReference type="Proteomes" id="UP000689967"/>
    </source>
</evidence>
<sequence length="338" mass="36280">MNATTRRAALAGGLLVLAAPALRAQPRAPAGRLAAGLDRAAETPGLRSLIVVQNGVPLAERVFRGPALDRPTNVKSASKTILAMLAGIAIERGVLRGLDQPVAPILGNRIPRGADPAVRDITLNHLLSMRAGLEPTSGANYGRWVSSRDWVGFALGRPMVDEPGGRMLYSTGTSHILAAVLARASGRSIRELATEWLFRPLGHPVPEWTRDPQGLHFGGNEMALSPRALLAFGECCRNGGRHEGRQVIPEAFLRQAWLPLGRSAWSGQQYGLGWWIAEARGQPVFYAWGYGGQMVYLLPGLGLTVVMTSDPDVPRVRGQVQTRHALLTEGILPAFLAA</sequence>
<dbReference type="Proteomes" id="UP000689967">
    <property type="component" value="Unassembled WGS sequence"/>
</dbReference>
<protein>
    <submittedName>
        <fullName evidence="3">Serine hydrolase</fullName>
    </submittedName>
</protein>
<keyword evidence="1" id="KW-0732">Signal</keyword>